<dbReference type="InterPro" id="IPR036182">
    <property type="entry name" value="PCuAC_sf"/>
</dbReference>
<dbReference type="PROSITE" id="PS51257">
    <property type="entry name" value="PROKAR_LIPOPROTEIN"/>
    <property type="match status" value="1"/>
</dbReference>
<sequence>MSRRPRGPRPGIVVATLLTAALALAGCSAGTVTQTDTIVSQAAGAFGQVGAMSLRDISLDSGPAETVPSGAEIALRGSLVNEGGTPDRLVAVSTPYATGFRQEGETVIPNNNVLRIVGAAPAPVGPANLDTRQSASARVVLTGTTQQMRPGPTYAVTFTFERAGSITLPVIVVGAGPSQG</sequence>
<evidence type="ECO:0000313" key="2">
    <source>
        <dbReference type="EMBL" id="GAA4808740.1"/>
    </source>
</evidence>
<dbReference type="Gene3D" id="2.60.40.1890">
    <property type="entry name" value="PCu(A)C copper chaperone"/>
    <property type="match status" value="1"/>
</dbReference>
<accession>A0ABP9CEB5</accession>
<proteinExistence type="predicted"/>
<dbReference type="InterPro" id="IPR007410">
    <property type="entry name" value="LpqE-like"/>
</dbReference>
<protein>
    <recommendedName>
        <fullName evidence="4">Copper(I)-binding protein</fullName>
    </recommendedName>
</protein>
<keyword evidence="3" id="KW-1185">Reference proteome</keyword>
<feature type="chain" id="PRO_5045907407" description="Copper(I)-binding protein" evidence="1">
    <location>
        <begin position="26"/>
        <end position="180"/>
    </location>
</feature>
<keyword evidence="1" id="KW-0732">Signal</keyword>
<dbReference type="RefSeq" id="WP_345423166.1">
    <property type="nucleotide sequence ID" value="NZ_BAABHO010000062.1"/>
</dbReference>
<dbReference type="SUPFAM" id="SSF110087">
    <property type="entry name" value="DR1885-like metal-binding protein"/>
    <property type="match status" value="1"/>
</dbReference>
<evidence type="ECO:0008006" key="4">
    <source>
        <dbReference type="Google" id="ProtNLM"/>
    </source>
</evidence>
<evidence type="ECO:0000256" key="1">
    <source>
        <dbReference type="SAM" id="SignalP"/>
    </source>
</evidence>
<dbReference type="Pfam" id="PF04314">
    <property type="entry name" value="PCuAC"/>
    <property type="match status" value="1"/>
</dbReference>
<organism evidence="2 3">
    <name type="scientific">Actinomycetospora chlora</name>
    <dbReference type="NCBI Taxonomy" id="663608"/>
    <lineage>
        <taxon>Bacteria</taxon>
        <taxon>Bacillati</taxon>
        <taxon>Actinomycetota</taxon>
        <taxon>Actinomycetes</taxon>
        <taxon>Pseudonocardiales</taxon>
        <taxon>Pseudonocardiaceae</taxon>
        <taxon>Actinomycetospora</taxon>
    </lineage>
</organism>
<name>A0ABP9CEB5_9PSEU</name>
<dbReference type="EMBL" id="BAABHO010000062">
    <property type="protein sequence ID" value="GAA4808740.1"/>
    <property type="molecule type" value="Genomic_DNA"/>
</dbReference>
<reference evidence="3" key="1">
    <citation type="journal article" date="2019" name="Int. J. Syst. Evol. Microbiol.">
        <title>The Global Catalogue of Microorganisms (GCM) 10K type strain sequencing project: providing services to taxonomists for standard genome sequencing and annotation.</title>
        <authorList>
            <consortium name="The Broad Institute Genomics Platform"/>
            <consortium name="The Broad Institute Genome Sequencing Center for Infectious Disease"/>
            <person name="Wu L."/>
            <person name="Ma J."/>
        </authorList>
    </citation>
    <scope>NUCLEOTIDE SEQUENCE [LARGE SCALE GENOMIC DNA]</scope>
    <source>
        <strain evidence="3">JCM 17979</strain>
    </source>
</reference>
<dbReference type="Proteomes" id="UP001500928">
    <property type="component" value="Unassembled WGS sequence"/>
</dbReference>
<evidence type="ECO:0000313" key="3">
    <source>
        <dbReference type="Proteomes" id="UP001500928"/>
    </source>
</evidence>
<feature type="signal peptide" evidence="1">
    <location>
        <begin position="1"/>
        <end position="25"/>
    </location>
</feature>
<gene>
    <name evidence="2" type="ORF">GCM10023200_53150</name>
</gene>
<comment type="caution">
    <text evidence="2">The sequence shown here is derived from an EMBL/GenBank/DDBJ whole genome shotgun (WGS) entry which is preliminary data.</text>
</comment>